<feature type="binding site" evidence="10">
    <location>
        <position position="245"/>
    </location>
    <ligand>
        <name>Mn(2+)</name>
        <dbReference type="ChEBI" id="CHEBI:29035"/>
        <label>1</label>
    </ligand>
</feature>
<comment type="pathway">
    <text evidence="1">Nitrogen metabolism; urea cycle; L-ornithine and urea from L-arginine: step 1/1.</text>
</comment>
<evidence type="ECO:0000256" key="1">
    <source>
        <dbReference type="ARBA" id="ARBA00005098"/>
    </source>
</evidence>
<dbReference type="Pfam" id="PF00491">
    <property type="entry name" value="Arginase"/>
    <property type="match status" value="1"/>
</dbReference>
<accession>A0A398CKF5</accession>
<comment type="catalytic activity">
    <reaction evidence="8 12">
        <text>L-arginine + H2O = urea + L-ornithine</text>
        <dbReference type="Rhea" id="RHEA:20569"/>
        <dbReference type="ChEBI" id="CHEBI:15377"/>
        <dbReference type="ChEBI" id="CHEBI:16199"/>
        <dbReference type="ChEBI" id="CHEBI:32682"/>
        <dbReference type="ChEBI" id="CHEBI:46911"/>
        <dbReference type="EC" id="3.5.3.1"/>
    </reaction>
</comment>
<reference evidence="13 14" key="1">
    <citation type="submission" date="2018-09" db="EMBL/GenBank/DDBJ databases">
        <title>Cohnella cavernae sp. nov., isolated from a karst cave.</title>
        <authorList>
            <person name="Zhu H."/>
        </authorList>
    </citation>
    <scope>NUCLEOTIDE SEQUENCE [LARGE SCALE GENOMIC DNA]</scope>
    <source>
        <strain evidence="13 14">K2E09-144</strain>
    </source>
</reference>
<evidence type="ECO:0000256" key="6">
    <source>
        <dbReference type="ARBA" id="ARBA00022801"/>
    </source>
</evidence>
<dbReference type="GO" id="GO:0004053">
    <property type="term" value="F:arginase activity"/>
    <property type="evidence" value="ECO:0007669"/>
    <property type="project" value="UniProtKB-UniRule"/>
</dbReference>
<name>A0A398CKF5_9BACL</name>
<proteinExistence type="inferred from homology"/>
<evidence type="ECO:0000256" key="11">
    <source>
        <dbReference type="PROSITE-ProRule" id="PRU00742"/>
    </source>
</evidence>
<dbReference type="CDD" id="cd09989">
    <property type="entry name" value="Arginase"/>
    <property type="match status" value="1"/>
</dbReference>
<dbReference type="PIRSF" id="PIRSF036979">
    <property type="entry name" value="Arginase"/>
    <property type="match status" value="1"/>
</dbReference>
<dbReference type="PANTHER" id="PTHR43782:SF3">
    <property type="entry name" value="ARGINASE"/>
    <property type="match status" value="1"/>
</dbReference>
<evidence type="ECO:0000256" key="10">
    <source>
        <dbReference type="PIRSR" id="PIRSR036979-1"/>
    </source>
</evidence>
<dbReference type="PRINTS" id="PR00116">
    <property type="entry name" value="ARGINASE"/>
</dbReference>
<evidence type="ECO:0000256" key="7">
    <source>
        <dbReference type="ARBA" id="ARBA00023211"/>
    </source>
</evidence>
<dbReference type="AlphaFoldDB" id="A0A398CKF5"/>
<dbReference type="PANTHER" id="PTHR43782">
    <property type="entry name" value="ARGINASE"/>
    <property type="match status" value="1"/>
</dbReference>
<comment type="similarity">
    <text evidence="11 12">Belongs to the arginase family.</text>
</comment>
<evidence type="ECO:0000313" key="14">
    <source>
        <dbReference type="Proteomes" id="UP000266340"/>
    </source>
</evidence>
<sequence>MNRLRKPIGVISVPFDLGAARRGAAGGPHAIMQAGLEADLRRLGYDVHRYEPFPVDDGATIDLGTDKDAIATEGANTAQSKLNFVREVAAANRLLAEQVAATAARGQFPLVLGGDHSIAVGTIAGMADRYANLGVVWFDAHSDLNTAETTPSGNIHGMSLAASLGLGPPELTGIRGHAPKLKPENVVLIGTRSLDQGEKELIRASNITCYTMHDIDRKGIPLVMEETIRKLSGSCDGVHLSFDADSVDPLFAPGTGTPVRGGISYREAHLALELLCEAGIVTSAEFVEVNPAIDIRNETARLTVELIASLLGDTIL</sequence>
<dbReference type="InterPro" id="IPR014033">
    <property type="entry name" value="Arginase"/>
</dbReference>
<evidence type="ECO:0000313" key="13">
    <source>
        <dbReference type="EMBL" id="RIE01358.1"/>
    </source>
</evidence>
<dbReference type="FunFam" id="3.40.800.10:FF:000012">
    <property type="entry name" value="Arginase"/>
    <property type="match status" value="1"/>
</dbReference>
<keyword evidence="4 12" id="KW-0056">Arginine metabolism</keyword>
<keyword evidence="7 10" id="KW-0464">Manganese</keyword>
<evidence type="ECO:0000256" key="4">
    <source>
        <dbReference type="ARBA" id="ARBA00022503"/>
    </source>
</evidence>
<comment type="cofactor">
    <cofactor evidence="10 12">
        <name>Mn(2+)</name>
        <dbReference type="ChEBI" id="CHEBI:29035"/>
    </cofactor>
    <text evidence="10 12">Binds 2 manganese ions per subunit.</text>
</comment>
<dbReference type="RefSeq" id="WP_119151617.1">
    <property type="nucleotide sequence ID" value="NZ_JBHSOV010000051.1"/>
</dbReference>
<dbReference type="GO" id="GO:0030145">
    <property type="term" value="F:manganese ion binding"/>
    <property type="evidence" value="ECO:0007669"/>
    <property type="project" value="TreeGrafter"/>
</dbReference>
<evidence type="ECO:0000256" key="2">
    <source>
        <dbReference type="ARBA" id="ARBA00012168"/>
    </source>
</evidence>
<gene>
    <name evidence="13" type="primary">rocF</name>
    <name evidence="13" type="ORF">D3H35_23590</name>
</gene>
<organism evidence="13 14">
    <name type="scientific">Cohnella faecalis</name>
    <dbReference type="NCBI Taxonomy" id="2315694"/>
    <lineage>
        <taxon>Bacteria</taxon>
        <taxon>Bacillati</taxon>
        <taxon>Bacillota</taxon>
        <taxon>Bacilli</taxon>
        <taxon>Bacillales</taxon>
        <taxon>Paenibacillaceae</taxon>
        <taxon>Cohnella</taxon>
    </lineage>
</organism>
<keyword evidence="5 10" id="KW-0479">Metal-binding</keyword>
<evidence type="ECO:0000256" key="3">
    <source>
        <dbReference type="ARBA" id="ARBA00018123"/>
    </source>
</evidence>
<dbReference type="SUPFAM" id="SSF52768">
    <property type="entry name" value="Arginase/deacetylase"/>
    <property type="match status" value="1"/>
</dbReference>
<dbReference type="InterPro" id="IPR023696">
    <property type="entry name" value="Ureohydrolase_dom_sf"/>
</dbReference>
<keyword evidence="6 12" id="KW-0378">Hydrolase</keyword>
<evidence type="ECO:0000256" key="8">
    <source>
        <dbReference type="ARBA" id="ARBA00047391"/>
    </source>
</evidence>
<feature type="binding site" evidence="10">
    <location>
        <position position="243"/>
    </location>
    <ligand>
        <name>Mn(2+)</name>
        <dbReference type="ChEBI" id="CHEBI:29035"/>
        <label>1</label>
    </ligand>
</feature>
<evidence type="ECO:0000256" key="9">
    <source>
        <dbReference type="NCBIfam" id="TIGR01229"/>
    </source>
</evidence>
<evidence type="ECO:0000256" key="12">
    <source>
        <dbReference type="RuleBase" id="RU361159"/>
    </source>
</evidence>
<dbReference type="GO" id="GO:0005737">
    <property type="term" value="C:cytoplasm"/>
    <property type="evidence" value="ECO:0007669"/>
    <property type="project" value="TreeGrafter"/>
</dbReference>
<dbReference type="NCBIfam" id="TIGR01229">
    <property type="entry name" value="rocF_arginase"/>
    <property type="match status" value="1"/>
</dbReference>
<dbReference type="InterPro" id="IPR006035">
    <property type="entry name" value="Ureohydrolase"/>
</dbReference>
<evidence type="ECO:0000256" key="5">
    <source>
        <dbReference type="ARBA" id="ARBA00022723"/>
    </source>
</evidence>
<keyword evidence="14" id="KW-1185">Reference proteome</keyword>
<dbReference type="GO" id="GO:0006525">
    <property type="term" value="P:arginine metabolic process"/>
    <property type="evidence" value="ECO:0007669"/>
    <property type="project" value="UniProtKB-KW"/>
</dbReference>
<dbReference type="Proteomes" id="UP000266340">
    <property type="component" value="Unassembled WGS sequence"/>
</dbReference>
<dbReference type="PROSITE" id="PS51409">
    <property type="entry name" value="ARGINASE_2"/>
    <property type="match status" value="1"/>
</dbReference>
<feature type="binding site" evidence="10">
    <location>
        <position position="141"/>
    </location>
    <ligand>
        <name>Mn(2+)</name>
        <dbReference type="ChEBI" id="CHEBI:29035"/>
        <label>1</label>
    </ligand>
</feature>
<protein>
    <recommendedName>
        <fullName evidence="3 9">Arginase</fullName>
        <ecNumber evidence="2 9">3.5.3.1</ecNumber>
    </recommendedName>
</protein>
<feature type="binding site" evidence="10">
    <location>
        <position position="143"/>
    </location>
    <ligand>
        <name>Mn(2+)</name>
        <dbReference type="ChEBI" id="CHEBI:29035"/>
        <label>1</label>
    </ligand>
</feature>
<feature type="binding site" evidence="10">
    <location>
        <position position="116"/>
    </location>
    <ligand>
        <name>Mn(2+)</name>
        <dbReference type="ChEBI" id="CHEBI:29035"/>
        <label>1</label>
    </ligand>
</feature>
<dbReference type="OrthoDB" id="9789727at2"/>
<dbReference type="EC" id="3.5.3.1" evidence="2 9"/>
<dbReference type="EMBL" id="QXJM01000040">
    <property type="protein sequence ID" value="RIE01358.1"/>
    <property type="molecule type" value="Genomic_DNA"/>
</dbReference>
<comment type="caution">
    <text evidence="13">The sequence shown here is derived from an EMBL/GenBank/DDBJ whole genome shotgun (WGS) entry which is preliminary data.</text>
</comment>
<dbReference type="Gene3D" id="3.40.800.10">
    <property type="entry name" value="Ureohydrolase domain"/>
    <property type="match status" value="1"/>
</dbReference>
<feature type="binding site" evidence="10">
    <location>
        <position position="139"/>
    </location>
    <ligand>
        <name>Mn(2+)</name>
        <dbReference type="ChEBI" id="CHEBI:29035"/>
        <label>1</label>
    </ligand>
</feature>